<accession>A0ACB8ZIL0</accession>
<dbReference type="EMBL" id="CM042056">
    <property type="protein sequence ID" value="KAI3697814.1"/>
    <property type="molecule type" value="Genomic_DNA"/>
</dbReference>
<evidence type="ECO:0000313" key="2">
    <source>
        <dbReference type="Proteomes" id="UP001055879"/>
    </source>
</evidence>
<dbReference type="Proteomes" id="UP001055879">
    <property type="component" value="Linkage Group LG10"/>
</dbReference>
<evidence type="ECO:0000313" key="1">
    <source>
        <dbReference type="EMBL" id="KAI3697814.1"/>
    </source>
</evidence>
<reference evidence="2" key="1">
    <citation type="journal article" date="2022" name="Mol. Ecol. Resour.">
        <title>The genomes of chicory, endive, great burdock and yacon provide insights into Asteraceae palaeo-polyploidization history and plant inulin production.</title>
        <authorList>
            <person name="Fan W."/>
            <person name="Wang S."/>
            <person name="Wang H."/>
            <person name="Wang A."/>
            <person name="Jiang F."/>
            <person name="Liu H."/>
            <person name="Zhao H."/>
            <person name="Xu D."/>
            <person name="Zhang Y."/>
        </authorList>
    </citation>
    <scope>NUCLEOTIDE SEQUENCE [LARGE SCALE GENOMIC DNA]</scope>
    <source>
        <strain evidence="2">cv. Niubang</strain>
    </source>
</reference>
<sequence>MDGELAIKLITRTMDMLDFTRDRHLFTNLEIDISLLILSHNIEWGDHASTNPYGVKILVLTSFKDTSFIEILPKVLKSKRGNL</sequence>
<gene>
    <name evidence="1" type="ORF">L6452_30911</name>
</gene>
<proteinExistence type="predicted"/>
<organism evidence="1 2">
    <name type="scientific">Arctium lappa</name>
    <name type="common">Greater burdock</name>
    <name type="synonym">Lappa major</name>
    <dbReference type="NCBI Taxonomy" id="4217"/>
    <lineage>
        <taxon>Eukaryota</taxon>
        <taxon>Viridiplantae</taxon>
        <taxon>Streptophyta</taxon>
        <taxon>Embryophyta</taxon>
        <taxon>Tracheophyta</taxon>
        <taxon>Spermatophyta</taxon>
        <taxon>Magnoliopsida</taxon>
        <taxon>eudicotyledons</taxon>
        <taxon>Gunneridae</taxon>
        <taxon>Pentapetalae</taxon>
        <taxon>asterids</taxon>
        <taxon>campanulids</taxon>
        <taxon>Asterales</taxon>
        <taxon>Asteraceae</taxon>
        <taxon>Carduoideae</taxon>
        <taxon>Cardueae</taxon>
        <taxon>Arctiinae</taxon>
        <taxon>Arctium</taxon>
    </lineage>
</organism>
<protein>
    <submittedName>
        <fullName evidence="1">Uncharacterized protein</fullName>
    </submittedName>
</protein>
<keyword evidence="2" id="KW-1185">Reference proteome</keyword>
<name>A0ACB8ZIL0_ARCLA</name>
<reference evidence="1 2" key="2">
    <citation type="journal article" date="2022" name="Mol. Ecol. Resour.">
        <title>The genomes of chicory, endive, great burdock and yacon provide insights into Asteraceae paleo-polyploidization history and plant inulin production.</title>
        <authorList>
            <person name="Fan W."/>
            <person name="Wang S."/>
            <person name="Wang H."/>
            <person name="Wang A."/>
            <person name="Jiang F."/>
            <person name="Liu H."/>
            <person name="Zhao H."/>
            <person name="Xu D."/>
            <person name="Zhang Y."/>
        </authorList>
    </citation>
    <scope>NUCLEOTIDE SEQUENCE [LARGE SCALE GENOMIC DNA]</scope>
    <source>
        <strain evidence="2">cv. Niubang</strain>
    </source>
</reference>
<comment type="caution">
    <text evidence="1">The sequence shown here is derived from an EMBL/GenBank/DDBJ whole genome shotgun (WGS) entry which is preliminary data.</text>
</comment>